<dbReference type="InParanoid" id="A0A165W6Z8"/>
<accession>A0A165W6Z8</accession>
<dbReference type="STRING" id="1314782.A0A165W6Z8"/>
<proteinExistence type="predicted"/>
<dbReference type="AlphaFoldDB" id="A0A165W6Z8"/>
<organism evidence="2 3">
    <name type="scientific">Neolentinus lepideus HHB14362 ss-1</name>
    <dbReference type="NCBI Taxonomy" id="1314782"/>
    <lineage>
        <taxon>Eukaryota</taxon>
        <taxon>Fungi</taxon>
        <taxon>Dikarya</taxon>
        <taxon>Basidiomycota</taxon>
        <taxon>Agaricomycotina</taxon>
        <taxon>Agaricomycetes</taxon>
        <taxon>Gloeophyllales</taxon>
        <taxon>Gloeophyllaceae</taxon>
        <taxon>Neolentinus</taxon>
    </lineage>
</organism>
<dbReference type="InterPro" id="IPR001810">
    <property type="entry name" value="F-box_dom"/>
</dbReference>
<protein>
    <recommendedName>
        <fullName evidence="1">F-box domain-containing protein</fullName>
    </recommendedName>
</protein>
<evidence type="ECO:0000313" key="3">
    <source>
        <dbReference type="Proteomes" id="UP000076761"/>
    </source>
</evidence>
<reference evidence="2 3" key="1">
    <citation type="journal article" date="2016" name="Mol. Biol. Evol.">
        <title>Comparative Genomics of Early-Diverging Mushroom-Forming Fungi Provides Insights into the Origins of Lignocellulose Decay Capabilities.</title>
        <authorList>
            <person name="Nagy L.G."/>
            <person name="Riley R."/>
            <person name="Tritt A."/>
            <person name="Adam C."/>
            <person name="Daum C."/>
            <person name="Floudas D."/>
            <person name="Sun H."/>
            <person name="Yadav J.S."/>
            <person name="Pangilinan J."/>
            <person name="Larsson K.H."/>
            <person name="Matsuura K."/>
            <person name="Barry K."/>
            <person name="Labutti K."/>
            <person name="Kuo R."/>
            <person name="Ohm R.A."/>
            <person name="Bhattacharya S.S."/>
            <person name="Shirouzu T."/>
            <person name="Yoshinaga Y."/>
            <person name="Martin F.M."/>
            <person name="Grigoriev I.V."/>
            <person name="Hibbett D.S."/>
        </authorList>
    </citation>
    <scope>NUCLEOTIDE SEQUENCE [LARGE SCALE GENOMIC DNA]</scope>
    <source>
        <strain evidence="2 3">HHB14362 ss-1</strain>
    </source>
</reference>
<keyword evidence="3" id="KW-1185">Reference proteome</keyword>
<evidence type="ECO:0000313" key="2">
    <source>
        <dbReference type="EMBL" id="KZT30761.1"/>
    </source>
</evidence>
<dbReference type="Gene3D" id="1.20.1280.50">
    <property type="match status" value="1"/>
</dbReference>
<dbReference type="InterPro" id="IPR036047">
    <property type="entry name" value="F-box-like_dom_sf"/>
</dbReference>
<gene>
    <name evidence="2" type="ORF">NEOLEDRAFT_1054001</name>
</gene>
<dbReference type="OrthoDB" id="2745718at2759"/>
<dbReference type="SUPFAM" id="SSF82171">
    <property type="entry name" value="DPP6 N-terminal domain-like"/>
    <property type="match status" value="1"/>
</dbReference>
<dbReference type="SUPFAM" id="SSF81383">
    <property type="entry name" value="F-box domain"/>
    <property type="match status" value="1"/>
</dbReference>
<name>A0A165W6Z8_9AGAM</name>
<sequence>MQDHLLEAKQSDSVLDHLPLELIIDILHYLDLATLLRCSSVSLFFYGLVKETANLQYNIELEANGLVDGPRNDLSSAEKLDMLRQRQTAWERMEWVEQRTISMANGNLYELYGGVFAQSLAERSLVFKRLPSRYRQIEERTWTIGDVGVDMRDFSIDPGQNLLAIIEELWIRNERSIRVHLRTLSTGEPHPSTSQPAIVSHSVDEFPPSYQIQICGDYIGVCSMGSVTGVSRLAIWNWKMRQLQMTLEGLIFSFAFLSHRHIVVSLDARPMQSLCVYNYVDNDIVDLNVDDDVHLCKFLFPPFRTPLAAVNIVIRCDPAPGWTPPADVPFYVAPDNRVYVVTLVYNVQFGQIGVYSLFIPASTFLSRLPLPPDCGHQRDYSWPAWGPSGCRMLTNLRQSLSWVCWVYGSKFMSWDLGIHASDETLVKPKIFDFNPLTLRRFITEKRDDIHFMEHTDGDPLGLFTEPMFTSFPYRVKMGSLDLPEWEPSDINSIMLSEDSILVVAVSEIGLP</sequence>
<dbReference type="CDD" id="cd09917">
    <property type="entry name" value="F-box_SF"/>
    <property type="match status" value="1"/>
</dbReference>
<dbReference type="Proteomes" id="UP000076761">
    <property type="component" value="Unassembled WGS sequence"/>
</dbReference>
<dbReference type="EMBL" id="KV425551">
    <property type="protein sequence ID" value="KZT30761.1"/>
    <property type="molecule type" value="Genomic_DNA"/>
</dbReference>
<evidence type="ECO:0000259" key="1">
    <source>
        <dbReference type="PROSITE" id="PS50181"/>
    </source>
</evidence>
<feature type="domain" description="F-box" evidence="1">
    <location>
        <begin position="12"/>
        <end position="60"/>
    </location>
</feature>
<dbReference type="PROSITE" id="PS50181">
    <property type="entry name" value="FBOX"/>
    <property type="match status" value="1"/>
</dbReference>
<dbReference type="Pfam" id="PF12937">
    <property type="entry name" value="F-box-like"/>
    <property type="match status" value="1"/>
</dbReference>